<feature type="region of interest" description="Disordered" evidence="1">
    <location>
        <begin position="228"/>
        <end position="266"/>
    </location>
</feature>
<accession>A0A1I3FRC1</accession>
<proteinExistence type="predicted"/>
<evidence type="ECO:0000256" key="1">
    <source>
        <dbReference type="SAM" id="MobiDB-lite"/>
    </source>
</evidence>
<evidence type="ECO:0000313" key="3">
    <source>
        <dbReference type="Proteomes" id="UP000199040"/>
    </source>
</evidence>
<gene>
    <name evidence="2" type="ORF">SAMN04487959_12056</name>
</gene>
<organism evidence="2 3">
    <name type="scientific">Modicisalibacter xianhensis</name>
    <dbReference type="NCBI Taxonomy" id="442341"/>
    <lineage>
        <taxon>Bacteria</taxon>
        <taxon>Pseudomonadati</taxon>
        <taxon>Pseudomonadota</taxon>
        <taxon>Gammaproteobacteria</taxon>
        <taxon>Oceanospirillales</taxon>
        <taxon>Halomonadaceae</taxon>
        <taxon>Modicisalibacter</taxon>
    </lineage>
</organism>
<dbReference type="Proteomes" id="UP000199040">
    <property type="component" value="Unassembled WGS sequence"/>
</dbReference>
<evidence type="ECO:0000313" key="2">
    <source>
        <dbReference type="EMBL" id="SFI13756.1"/>
    </source>
</evidence>
<dbReference type="STRING" id="442341.SAMN04487959_12056"/>
<sequence length="458" mass="52704">MGSKVRHYFAHAPGTRPCAGGAETGIHLAAKQLIADRKEAPIPLLQASLEGKDADGYKHTESKVIFPGCDRQSVDDTKLEFSLGDIRPDLIVTLGQVEILVEVAVTHYIDAEKLQRLESRGLRCIEIDLGDIPRDLTPADLEEHVFNYHRAYWIVNPKIQAEQEKLRPGLQQQIERANNRIAQAKAAREREEQRQRERYAQREAYFQAQAEKQAEQKRQWEEEQRLAREKARKEADARQREAEEARQREAKAKAEAERKRRHESWAAERQQLDLESMRQLARELSAACQRIERHLATAPASSRLCLPMARRHVQRDIYRMDLEPIPAAIETRTEYDWMFGVPAREWKLAAFLGAVYTRENLQRQSKIAIQDIERCLVEFGYRPAVALHRAEQLLTTARYYQVLEDDPAITALGQLPRPLAAIAEFVAELDNFNMIQLQAAELDELTLTLKPAASWRLR</sequence>
<name>A0A1I3FRC1_9GAMM</name>
<dbReference type="AlphaFoldDB" id="A0A1I3FRC1"/>
<dbReference type="EMBL" id="FOPY01000020">
    <property type="protein sequence ID" value="SFI13756.1"/>
    <property type="molecule type" value="Genomic_DNA"/>
</dbReference>
<protein>
    <submittedName>
        <fullName evidence="2">Uncharacterized protein</fullName>
    </submittedName>
</protein>
<reference evidence="2 3" key="1">
    <citation type="submission" date="2016-10" db="EMBL/GenBank/DDBJ databases">
        <authorList>
            <person name="de Groot N.N."/>
        </authorList>
    </citation>
    <scope>NUCLEOTIDE SEQUENCE [LARGE SCALE GENOMIC DNA]</scope>
    <source>
        <strain evidence="2 3">CGMCC 1.6848</strain>
    </source>
</reference>
<keyword evidence="3" id="KW-1185">Reference proteome</keyword>